<sequence>MTPRGKSPGEVYPQKENVHQRGTPLRKKGSKLSPPKERKLKIMKEKETL</sequence>
<dbReference type="Proteomes" id="UP000265520">
    <property type="component" value="Unassembled WGS sequence"/>
</dbReference>
<accession>A0A392T943</accession>
<evidence type="ECO:0000313" key="2">
    <source>
        <dbReference type="EMBL" id="MCI57342.1"/>
    </source>
</evidence>
<name>A0A392T943_9FABA</name>
<protein>
    <submittedName>
        <fullName evidence="2">Uncharacterized protein</fullName>
    </submittedName>
</protein>
<comment type="caution">
    <text evidence="2">The sequence shown here is derived from an EMBL/GenBank/DDBJ whole genome shotgun (WGS) entry which is preliminary data.</text>
</comment>
<keyword evidence="3" id="KW-1185">Reference proteome</keyword>
<organism evidence="2 3">
    <name type="scientific">Trifolium medium</name>
    <dbReference type="NCBI Taxonomy" id="97028"/>
    <lineage>
        <taxon>Eukaryota</taxon>
        <taxon>Viridiplantae</taxon>
        <taxon>Streptophyta</taxon>
        <taxon>Embryophyta</taxon>
        <taxon>Tracheophyta</taxon>
        <taxon>Spermatophyta</taxon>
        <taxon>Magnoliopsida</taxon>
        <taxon>eudicotyledons</taxon>
        <taxon>Gunneridae</taxon>
        <taxon>Pentapetalae</taxon>
        <taxon>rosids</taxon>
        <taxon>fabids</taxon>
        <taxon>Fabales</taxon>
        <taxon>Fabaceae</taxon>
        <taxon>Papilionoideae</taxon>
        <taxon>50 kb inversion clade</taxon>
        <taxon>NPAAA clade</taxon>
        <taxon>Hologalegina</taxon>
        <taxon>IRL clade</taxon>
        <taxon>Trifolieae</taxon>
        <taxon>Trifolium</taxon>
    </lineage>
</organism>
<dbReference type="AlphaFoldDB" id="A0A392T943"/>
<dbReference type="EMBL" id="LXQA010527420">
    <property type="protein sequence ID" value="MCI57342.1"/>
    <property type="molecule type" value="Genomic_DNA"/>
</dbReference>
<feature type="region of interest" description="Disordered" evidence="1">
    <location>
        <begin position="1"/>
        <end position="49"/>
    </location>
</feature>
<feature type="non-terminal residue" evidence="2">
    <location>
        <position position="49"/>
    </location>
</feature>
<evidence type="ECO:0000256" key="1">
    <source>
        <dbReference type="SAM" id="MobiDB-lite"/>
    </source>
</evidence>
<proteinExistence type="predicted"/>
<feature type="compositionally biased region" description="Basic and acidic residues" evidence="1">
    <location>
        <begin position="34"/>
        <end position="49"/>
    </location>
</feature>
<evidence type="ECO:0000313" key="3">
    <source>
        <dbReference type="Proteomes" id="UP000265520"/>
    </source>
</evidence>
<reference evidence="2 3" key="1">
    <citation type="journal article" date="2018" name="Front. Plant Sci.">
        <title>Red Clover (Trifolium pratense) and Zigzag Clover (T. medium) - A Picture of Genomic Similarities and Differences.</title>
        <authorList>
            <person name="Dluhosova J."/>
            <person name="Istvanek J."/>
            <person name="Nedelnik J."/>
            <person name="Repkova J."/>
        </authorList>
    </citation>
    <scope>NUCLEOTIDE SEQUENCE [LARGE SCALE GENOMIC DNA]</scope>
    <source>
        <strain evidence="3">cv. 10/8</strain>
        <tissue evidence="2">Leaf</tissue>
    </source>
</reference>